<dbReference type="Gene3D" id="3.30.300.30">
    <property type="match status" value="1"/>
</dbReference>
<comment type="catalytic activity">
    <reaction evidence="5">
        <text>3-(methylsulfanyl)propanoate + ATP + CoA = 3-(methylsulfanyl)propanoyl-CoA + AMP + diphosphate</text>
        <dbReference type="Rhea" id="RHEA:43052"/>
        <dbReference type="ChEBI" id="CHEBI:30616"/>
        <dbReference type="ChEBI" id="CHEBI:33019"/>
        <dbReference type="ChEBI" id="CHEBI:49016"/>
        <dbReference type="ChEBI" id="CHEBI:57287"/>
        <dbReference type="ChEBI" id="CHEBI:82815"/>
        <dbReference type="ChEBI" id="CHEBI:456215"/>
        <dbReference type="EC" id="6.2.1.44"/>
    </reaction>
    <physiologicalReaction direction="left-to-right" evidence="5">
        <dbReference type="Rhea" id="RHEA:43053"/>
    </physiologicalReaction>
</comment>
<dbReference type="KEGG" id="mno:Mnod_4392"/>
<dbReference type="HOGENOM" id="CLU_000022_59_5_5"/>
<evidence type="ECO:0000256" key="2">
    <source>
        <dbReference type="ARBA" id="ARBA00022598"/>
    </source>
</evidence>
<dbReference type="Proteomes" id="UP000008207">
    <property type="component" value="Chromosome"/>
</dbReference>
<feature type="domain" description="AMP-dependent synthetase/ligase" evidence="8">
    <location>
        <begin position="19"/>
        <end position="400"/>
    </location>
</feature>
<gene>
    <name evidence="10" type="ordered locus">Mnod_4392</name>
</gene>
<dbReference type="STRING" id="460265.Mnod_4392"/>
<dbReference type="AlphaFoldDB" id="B8IBK9"/>
<evidence type="ECO:0000259" key="8">
    <source>
        <dbReference type="Pfam" id="PF00501"/>
    </source>
</evidence>
<dbReference type="InterPro" id="IPR000873">
    <property type="entry name" value="AMP-dep_synth/lig_dom"/>
</dbReference>
<dbReference type="EC" id="6.2.1.44" evidence="6"/>
<evidence type="ECO:0000259" key="9">
    <source>
        <dbReference type="Pfam" id="PF13193"/>
    </source>
</evidence>
<evidence type="ECO:0000256" key="1">
    <source>
        <dbReference type="ARBA" id="ARBA00006432"/>
    </source>
</evidence>
<proteinExistence type="inferred from homology"/>
<dbReference type="Pfam" id="PF00501">
    <property type="entry name" value="AMP-binding"/>
    <property type="match status" value="1"/>
</dbReference>
<sequence>MLGLMQDWPLLIHRVIDYAASQHRDRAVISRSVEGPMHRTTYGAVRLRALRLAKRLERDGIRLGDRVATLAWNTWRHLEAWYGITGIGAVYHTVNPRLFTEQIAYIINHAEDRILLLDLTFVPLVERLADQLPTIERYVVLTDGAHMPQTSLRNAVAYEDWIAEADADFAWASFDENTAAGLCYTSGTTGNPKGVLYSHRSNLLHALANNGPDYIGLASRDIAMPVVPLFHANSWSLAFAGPMAGASLVLPGPKLDGASIHDLLESTGVTVTAAVPTVWLGLLQHLDATGGRLSRLRRVVIGGSACPRAMTERFEREFGVSVVHAWGMTEMSPIGSFCSLKPEVENLEGEARLDLKMRQGYPPFGVEFRLTGDDGRDLPWDGTTFGRLKVAGPAVARAYFRDDTPILDDRGFFDTGDIATIDPNGYMMVTDRSKDVIKSGGEWISSIELENLAIGHPDVAEAAVIGIAHPKWDERPLLVVVPKAGRTPDKADILDFMRPRIAKWWLPDDVVLVEEIPHTATGKIQKTALRERFRDYRLPRVA</sequence>
<dbReference type="NCBIfam" id="NF004837">
    <property type="entry name" value="PRK06187.1"/>
    <property type="match status" value="1"/>
</dbReference>
<dbReference type="PROSITE" id="PS00455">
    <property type="entry name" value="AMP_BINDING"/>
    <property type="match status" value="1"/>
</dbReference>
<comment type="similarity">
    <text evidence="1">Belongs to the ATP-dependent AMP-binding enzyme family.</text>
</comment>
<dbReference type="InterPro" id="IPR025110">
    <property type="entry name" value="AMP-bd_C"/>
</dbReference>
<dbReference type="OrthoDB" id="9803968at2"/>
<name>B8IBK9_METNO</name>
<evidence type="ECO:0000313" key="10">
    <source>
        <dbReference type="EMBL" id="ACL59263.1"/>
    </source>
</evidence>
<dbReference type="SUPFAM" id="SSF56801">
    <property type="entry name" value="Acetyl-CoA synthetase-like"/>
    <property type="match status" value="1"/>
</dbReference>
<protein>
    <recommendedName>
        <fullName evidence="7">3-methylmercaptopropionyl-CoA ligase</fullName>
        <ecNumber evidence="6">6.2.1.44</ecNumber>
    </recommendedName>
</protein>
<dbReference type="GO" id="GO:0016874">
    <property type="term" value="F:ligase activity"/>
    <property type="evidence" value="ECO:0007669"/>
    <property type="project" value="UniProtKB-KW"/>
</dbReference>
<keyword evidence="4" id="KW-0443">Lipid metabolism</keyword>
<evidence type="ECO:0000313" key="11">
    <source>
        <dbReference type="Proteomes" id="UP000008207"/>
    </source>
</evidence>
<dbReference type="GO" id="GO:0006631">
    <property type="term" value="P:fatty acid metabolic process"/>
    <property type="evidence" value="ECO:0007669"/>
    <property type="project" value="UniProtKB-KW"/>
</dbReference>
<dbReference type="eggNOG" id="COG0318">
    <property type="taxonomic scope" value="Bacteria"/>
</dbReference>
<dbReference type="Pfam" id="PF13193">
    <property type="entry name" value="AMP-binding_C"/>
    <property type="match status" value="1"/>
</dbReference>
<dbReference type="PANTHER" id="PTHR43859">
    <property type="entry name" value="ACYL-ACTIVATING ENZYME"/>
    <property type="match status" value="1"/>
</dbReference>
<organism evidence="10 11">
    <name type="scientific">Methylobacterium nodulans (strain LMG 21967 / CNCM I-2342 / ORS 2060)</name>
    <dbReference type="NCBI Taxonomy" id="460265"/>
    <lineage>
        <taxon>Bacteria</taxon>
        <taxon>Pseudomonadati</taxon>
        <taxon>Pseudomonadota</taxon>
        <taxon>Alphaproteobacteria</taxon>
        <taxon>Hyphomicrobiales</taxon>
        <taxon>Methylobacteriaceae</taxon>
        <taxon>Methylobacterium</taxon>
    </lineage>
</organism>
<evidence type="ECO:0000256" key="7">
    <source>
        <dbReference type="ARBA" id="ARBA00067668"/>
    </source>
</evidence>
<dbReference type="InterPro" id="IPR045851">
    <property type="entry name" value="AMP-bd_C_sf"/>
</dbReference>
<accession>B8IBK9</accession>
<dbReference type="NCBIfam" id="NF004674">
    <property type="entry name" value="PRK06018.1"/>
    <property type="match status" value="1"/>
</dbReference>
<dbReference type="InterPro" id="IPR042099">
    <property type="entry name" value="ANL_N_sf"/>
</dbReference>
<feature type="domain" description="AMP-binding enzyme C-terminal" evidence="9">
    <location>
        <begin position="448"/>
        <end position="523"/>
    </location>
</feature>
<dbReference type="PANTHER" id="PTHR43859:SF4">
    <property type="entry name" value="BUTANOATE--COA LIGASE AAE1-RELATED"/>
    <property type="match status" value="1"/>
</dbReference>
<evidence type="ECO:0000256" key="4">
    <source>
        <dbReference type="ARBA" id="ARBA00023098"/>
    </source>
</evidence>
<dbReference type="InterPro" id="IPR020845">
    <property type="entry name" value="AMP-binding_CS"/>
</dbReference>
<dbReference type="RefSeq" id="WP_015930904.1">
    <property type="nucleotide sequence ID" value="NC_011894.1"/>
</dbReference>
<dbReference type="Gene3D" id="3.40.50.12780">
    <property type="entry name" value="N-terminal domain of ligase-like"/>
    <property type="match status" value="1"/>
</dbReference>
<dbReference type="FunFam" id="3.30.300.30:FF:000008">
    <property type="entry name" value="2,3-dihydroxybenzoate-AMP ligase"/>
    <property type="match status" value="1"/>
</dbReference>
<keyword evidence="11" id="KW-1185">Reference proteome</keyword>
<keyword evidence="3" id="KW-0276">Fatty acid metabolism</keyword>
<keyword evidence="2 10" id="KW-0436">Ligase</keyword>
<dbReference type="EMBL" id="CP001349">
    <property type="protein sequence ID" value="ACL59263.1"/>
    <property type="molecule type" value="Genomic_DNA"/>
</dbReference>
<evidence type="ECO:0000256" key="6">
    <source>
        <dbReference type="ARBA" id="ARBA00066616"/>
    </source>
</evidence>
<dbReference type="CDD" id="cd12119">
    <property type="entry name" value="ttLC_FACS_AlkK_like"/>
    <property type="match status" value="1"/>
</dbReference>
<evidence type="ECO:0000256" key="3">
    <source>
        <dbReference type="ARBA" id="ARBA00022832"/>
    </source>
</evidence>
<reference evidence="10 11" key="1">
    <citation type="submission" date="2009-01" db="EMBL/GenBank/DDBJ databases">
        <title>Complete sequence of chromosome of Methylobacterium nodulans ORS 2060.</title>
        <authorList>
            <consortium name="US DOE Joint Genome Institute"/>
            <person name="Lucas S."/>
            <person name="Copeland A."/>
            <person name="Lapidus A."/>
            <person name="Glavina del Rio T."/>
            <person name="Dalin E."/>
            <person name="Tice H."/>
            <person name="Bruce D."/>
            <person name="Goodwin L."/>
            <person name="Pitluck S."/>
            <person name="Sims D."/>
            <person name="Brettin T."/>
            <person name="Detter J.C."/>
            <person name="Han C."/>
            <person name="Larimer F."/>
            <person name="Land M."/>
            <person name="Hauser L."/>
            <person name="Kyrpides N."/>
            <person name="Ivanova N."/>
            <person name="Marx C.J."/>
            <person name="Richardson P."/>
        </authorList>
    </citation>
    <scope>NUCLEOTIDE SEQUENCE [LARGE SCALE GENOMIC DNA]</scope>
    <source>
        <strain evidence="11">LMG 21967 / CNCM I-2342 / ORS 2060</strain>
    </source>
</reference>
<evidence type="ECO:0000256" key="5">
    <source>
        <dbReference type="ARBA" id="ARBA00051915"/>
    </source>
</evidence>